<dbReference type="Proteomes" id="UP000295264">
    <property type="component" value="Unassembled WGS sequence"/>
</dbReference>
<feature type="non-terminal residue" evidence="4">
    <location>
        <position position="126"/>
    </location>
</feature>
<dbReference type="InterPro" id="IPR051681">
    <property type="entry name" value="Ser/Thr_Kinases-Pseudokinases"/>
</dbReference>
<evidence type="ECO:0000313" key="4">
    <source>
        <dbReference type="EMBL" id="TEA38497.1"/>
    </source>
</evidence>
<proteinExistence type="predicted"/>
<accession>A0A484GRH0</accession>
<dbReference type="InterPro" id="IPR001245">
    <property type="entry name" value="Ser-Thr/Tyr_kinase_cat_dom"/>
</dbReference>
<keyword evidence="2" id="KW-0067">ATP-binding</keyword>
<dbReference type="SUPFAM" id="SSF56112">
    <property type="entry name" value="Protein kinase-like (PK-like)"/>
    <property type="match status" value="1"/>
</dbReference>
<name>A0A484GRH0_SOUCH</name>
<sequence>MFPAFGRVRLHHSETPAELHRNISSTSFLVTKDCNVKRLENVYNKYDIKAEIYSFGIVLWEIATGKSPFEASHPIISMPGCDSKKIYQLVAVDRHQEPVDKDCPSQLQEIIDDCCAYEPSRRPCAE</sequence>
<keyword evidence="5" id="KW-1185">Reference proteome</keyword>
<dbReference type="AlphaFoldDB" id="A0A484GRH0"/>
<dbReference type="PROSITE" id="PS50011">
    <property type="entry name" value="PROTEIN_KINASE_DOM"/>
    <property type="match status" value="1"/>
</dbReference>
<dbReference type="Pfam" id="PF07714">
    <property type="entry name" value="PK_Tyr_Ser-Thr"/>
    <property type="match status" value="1"/>
</dbReference>
<protein>
    <recommendedName>
        <fullName evidence="3">Protein kinase domain-containing protein</fullName>
    </recommendedName>
</protein>
<feature type="domain" description="Protein kinase" evidence="3">
    <location>
        <begin position="1"/>
        <end position="126"/>
    </location>
</feature>
<dbReference type="InterPro" id="IPR011009">
    <property type="entry name" value="Kinase-like_dom_sf"/>
</dbReference>
<organism evidence="4 5">
    <name type="scientific">Sousa chinensis</name>
    <name type="common">Indo-pacific humpbacked dolphin</name>
    <name type="synonym">Steno chinensis</name>
    <dbReference type="NCBI Taxonomy" id="103600"/>
    <lineage>
        <taxon>Eukaryota</taxon>
        <taxon>Metazoa</taxon>
        <taxon>Chordata</taxon>
        <taxon>Craniata</taxon>
        <taxon>Vertebrata</taxon>
        <taxon>Euteleostomi</taxon>
        <taxon>Mammalia</taxon>
        <taxon>Eutheria</taxon>
        <taxon>Laurasiatheria</taxon>
        <taxon>Artiodactyla</taxon>
        <taxon>Whippomorpha</taxon>
        <taxon>Cetacea</taxon>
        <taxon>Odontoceti</taxon>
        <taxon>Delphinidae</taxon>
        <taxon>Sousa</taxon>
    </lineage>
</organism>
<evidence type="ECO:0000259" key="3">
    <source>
        <dbReference type="PROSITE" id="PS50011"/>
    </source>
</evidence>
<evidence type="ECO:0000313" key="5">
    <source>
        <dbReference type="Proteomes" id="UP000295264"/>
    </source>
</evidence>
<dbReference type="Gene3D" id="1.10.510.10">
    <property type="entry name" value="Transferase(Phosphotransferase) domain 1"/>
    <property type="match status" value="1"/>
</dbReference>
<comment type="caution">
    <text evidence="4">The sequence shown here is derived from an EMBL/GenBank/DDBJ whole genome shotgun (WGS) entry which is preliminary data.</text>
</comment>
<dbReference type="InterPro" id="IPR000719">
    <property type="entry name" value="Prot_kinase_dom"/>
</dbReference>
<gene>
    <name evidence="4" type="ORF">DBR06_SOUSAS110401</name>
</gene>
<keyword evidence="1" id="KW-0547">Nucleotide-binding</keyword>
<evidence type="ECO:0000256" key="1">
    <source>
        <dbReference type="ARBA" id="ARBA00022741"/>
    </source>
</evidence>
<reference evidence="4 5" key="1">
    <citation type="journal article" date="2018" name="Genomics">
        <title>Molecular footprints of inshore aquatic adaptation in Indo-Pacific humpback dolphin (Sousa chinensis).</title>
        <authorList>
            <person name="Ming Y."/>
            <person name="Jian J."/>
            <person name="Yu F."/>
            <person name="Yu X."/>
            <person name="Wang J."/>
            <person name="Liu W."/>
        </authorList>
    </citation>
    <scope>NUCLEOTIDE SEQUENCE [LARGE SCALE GENOMIC DNA]</scope>
    <source>
        <strain evidence="4">MY-2018</strain>
        <tissue evidence="4">Skin</tissue>
    </source>
</reference>
<dbReference type="PANTHER" id="PTHR44329">
    <property type="entry name" value="SERINE/THREONINE-PROTEIN KINASE TNNI3K-RELATED"/>
    <property type="match status" value="1"/>
</dbReference>
<evidence type="ECO:0000256" key="2">
    <source>
        <dbReference type="ARBA" id="ARBA00022840"/>
    </source>
</evidence>
<dbReference type="GO" id="GO:0005524">
    <property type="term" value="F:ATP binding"/>
    <property type="evidence" value="ECO:0007669"/>
    <property type="project" value="UniProtKB-KW"/>
</dbReference>
<dbReference type="GO" id="GO:0004672">
    <property type="term" value="F:protein kinase activity"/>
    <property type="evidence" value="ECO:0007669"/>
    <property type="project" value="InterPro"/>
</dbReference>
<dbReference type="GO" id="GO:0097527">
    <property type="term" value="P:necroptotic signaling pathway"/>
    <property type="evidence" value="ECO:0007669"/>
    <property type="project" value="TreeGrafter"/>
</dbReference>
<dbReference type="PANTHER" id="PTHR44329:SF298">
    <property type="entry name" value="MIXED LINEAGE KINASE DOMAIN-LIKE PROTEIN"/>
    <property type="match status" value="1"/>
</dbReference>
<dbReference type="EMBL" id="QWLN02004798">
    <property type="protein sequence ID" value="TEA38497.1"/>
    <property type="molecule type" value="Genomic_DNA"/>
</dbReference>